<evidence type="ECO:0000259" key="9">
    <source>
        <dbReference type="Pfam" id="PF00728"/>
    </source>
</evidence>
<accession>A0A9C6X0X0</accession>
<protein>
    <recommendedName>
        <fullName evidence="3">beta-N-acetylhexosaminidase</fullName>
        <ecNumber evidence="3">3.2.1.52</ecNumber>
    </recommendedName>
</protein>
<dbReference type="SUPFAM" id="SSF51445">
    <property type="entry name" value="(Trans)glycosidases"/>
    <property type="match status" value="1"/>
</dbReference>
<dbReference type="GO" id="GO:0016231">
    <property type="term" value="F:beta-N-acetylglucosaminidase activity"/>
    <property type="evidence" value="ECO:0007669"/>
    <property type="project" value="TreeGrafter"/>
</dbReference>
<dbReference type="Proteomes" id="UP000504606">
    <property type="component" value="Unplaced"/>
</dbReference>
<dbReference type="GeneID" id="127750198"/>
<dbReference type="PRINTS" id="PR00738">
    <property type="entry name" value="GLHYDRLASE20"/>
</dbReference>
<gene>
    <name evidence="11" type="primary">LOC127750198</name>
</gene>
<dbReference type="GO" id="GO:0005886">
    <property type="term" value="C:plasma membrane"/>
    <property type="evidence" value="ECO:0007669"/>
    <property type="project" value="TreeGrafter"/>
</dbReference>
<dbReference type="RefSeq" id="XP_052127096.1">
    <property type="nucleotide sequence ID" value="XM_052271136.1"/>
</dbReference>
<evidence type="ECO:0000256" key="3">
    <source>
        <dbReference type="ARBA" id="ARBA00012663"/>
    </source>
</evidence>
<dbReference type="KEGG" id="foc:127750198"/>
<evidence type="ECO:0000256" key="1">
    <source>
        <dbReference type="ARBA" id="ARBA00001231"/>
    </source>
</evidence>
<evidence type="ECO:0000313" key="11">
    <source>
        <dbReference type="RefSeq" id="XP_052127096.1"/>
    </source>
</evidence>
<keyword evidence="6" id="KW-0325">Glycoprotein</keyword>
<keyword evidence="10" id="KW-1185">Reference proteome</keyword>
<comment type="similarity">
    <text evidence="2">Belongs to the glycosyl hydrolase 20 family.</text>
</comment>
<dbReference type="FunFam" id="3.20.20.80:FF:000063">
    <property type="entry name" value="Beta-hexosaminidase"/>
    <property type="match status" value="1"/>
</dbReference>
<dbReference type="Pfam" id="PF00728">
    <property type="entry name" value="Glyco_hydro_20"/>
    <property type="match status" value="1"/>
</dbReference>
<dbReference type="InterPro" id="IPR025705">
    <property type="entry name" value="Beta_hexosaminidase_sua/sub"/>
</dbReference>
<feature type="active site" description="Proton donor" evidence="8">
    <location>
        <position position="120"/>
    </location>
</feature>
<keyword evidence="4" id="KW-0732">Signal</keyword>
<dbReference type="AlphaFoldDB" id="A0A9C6X0X0"/>
<organism evidence="10 11">
    <name type="scientific">Frankliniella occidentalis</name>
    <name type="common">Western flower thrips</name>
    <name type="synonym">Euthrips occidentalis</name>
    <dbReference type="NCBI Taxonomy" id="133901"/>
    <lineage>
        <taxon>Eukaryota</taxon>
        <taxon>Metazoa</taxon>
        <taxon>Ecdysozoa</taxon>
        <taxon>Arthropoda</taxon>
        <taxon>Hexapoda</taxon>
        <taxon>Insecta</taxon>
        <taxon>Pterygota</taxon>
        <taxon>Neoptera</taxon>
        <taxon>Paraneoptera</taxon>
        <taxon>Thysanoptera</taxon>
        <taxon>Terebrantia</taxon>
        <taxon>Thripoidea</taxon>
        <taxon>Thripidae</taxon>
        <taxon>Frankliniella</taxon>
    </lineage>
</organism>
<evidence type="ECO:0000256" key="6">
    <source>
        <dbReference type="ARBA" id="ARBA00023180"/>
    </source>
</evidence>
<dbReference type="GO" id="GO:0005975">
    <property type="term" value="P:carbohydrate metabolic process"/>
    <property type="evidence" value="ECO:0007669"/>
    <property type="project" value="InterPro"/>
</dbReference>
<evidence type="ECO:0000256" key="4">
    <source>
        <dbReference type="ARBA" id="ARBA00022729"/>
    </source>
</evidence>
<evidence type="ECO:0000256" key="2">
    <source>
        <dbReference type="ARBA" id="ARBA00006285"/>
    </source>
</evidence>
<reference evidence="11" key="1">
    <citation type="submission" date="2025-08" db="UniProtKB">
        <authorList>
            <consortium name="RefSeq"/>
        </authorList>
    </citation>
    <scope>IDENTIFICATION</scope>
    <source>
        <tissue evidence="11">Whole organism</tissue>
    </source>
</reference>
<dbReference type="InterPro" id="IPR017853">
    <property type="entry name" value="GH"/>
</dbReference>
<dbReference type="GO" id="GO:0030203">
    <property type="term" value="P:glycosaminoglycan metabolic process"/>
    <property type="evidence" value="ECO:0007669"/>
    <property type="project" value="TreeGrafter"/>
</dbReference>
<dbReference type="PANTHER" id="PTHR22600:SF42">
    <property type="entry name" value="BETA-N-ACETYLHEXOSAMINIDASE"/>
    <property type="match status" value="1"/>
</dbReference>
<comment type="catalytic activity">
    <reaction evidence="1">
        <text>Hydrolysis of terminal non-reducing N-acetyl-D-hexosamine residues in N-acetyl-beta-D-hexosaminides.</text>
        <dbReference type="EC" id="3.2.1.52"/>
    </reaction>
</comment>
<dbReference type="OrthoDB" id="428480at2759"/>
<name>A0A9C6X0X0_FRAOC</name>
<dbReference type="Gene3D" id="3.20.20.80">
    <property type="entry name" value="Glycosidases"/>
    <property type="match status" value="1"/>
</dbReference>
<evidence type="ECO:0000313" key="10">
    <source>
        <dbReference type="Proteomes" id="UP000504606"/>
    </source>
</evidence>
<evidence type="ECO:0000256" key="8">
    <source>
        <dbReference type="PIRSR" id="PIRSR625705-1"/>
    </source>
</evidence>
<evidence type="ECO:0000256" key="5">
    <source>
        <dbReference type="ARBA" id="ARBA00022801"/>
    </source>
</evidence>
<keyword evidence="5" id="KW-0378">Hydrolase</keyword>
<dbReference type="InterPro" id="IPR015883">
    <property type="entry name" value="Glyco_hydro_20_cat"/>
</dbReference>
<sequence>MRPCIGVSVAEPTRRRAQRRYTEKYLTQKNQYARVRGVRVLLEVDAPAHCSAGWTWGEAAGLGALVLCAAKQPWRSYCIQPPCGQLNPANPSVYAVLGAVYRDLLHALPPGEFFHQGGDEVFLPCWNASSEVTDYLAATGRGRAEADFLSLWAEFHARSLAALDEAAGRADTPVVLWSSHLTRPPHVDGYLDKSRYVIETWTEAGDALPDQLLSRGYRIIMAAKDAWYLDHGWWGRTAYRSWRTVRDRRLPSAKGKAGAVLGGEAALWGELTDATTLDAKLWPRAAALAERLWADPAEPSSAPGVEARFLAHRERLLGLGVRAEAVAPQWCQLRDGECT</sequence>
<dbReference type="EC" id="3.2.1.52" evidence="3"/>
<proteinExistence type="inferred from homology"/>
<keyword evidence="7" id="KW-0326">Glycosidase</keyword>
<feature type="domain" description="Glycoside hydrolase family 20 catalytic" evidence="9">
    <location>
        <begin position="16"/>
        <end position="294"/>
    </location>
</feature>
<evidence type="ECO:0000256" key="7">
    <source>
        <dbReference type="ARBA" id="ARBA00023295"/>
    </source>
</evidence>
<dbReference type="PANTHER" id="PTHR22600">
    <property type="entry name" value="BETA-HEXOSAMINIDASE"/>
    <property type="match status" value="1"/>
</dbReference>